<dbReference type="Pfam" id="PF13657">
    <property type="entry name" value="Couple_hipA"/>
    <property type="match status" value="1"/>
</dbReference>
<reference evidence="6 7" key="1">
    <citation type="submission" date="2024-06" db="EMBL/GenBank/DDBJ databases">
        <title>Sorghum-associated microbial communities from plants grown in Nebraska, USA.</title>
        <authorList>
            <person name="Schachtman D."/>
        </authorList>
    </citation>
    <scope>NUCLEOTIDE SEQUENCE [LARGE SCALE GENOMIC DNA]</scope>
    <source>
        <strain evidence="6 7">2814</strain>
    </source>
</reference>
<dbReference type="Gene3D" id="1.10.1070.20">
    <property type="match status" value="1"/>
</dbReference>
<proteinExistence type="inferred from homology"/>
<accession>A0ABV2R7V3</accession>
<evidence type="ECO:0000259" key="5">
    <source>
        <dbReference type="Pfam" id="PF13657"/>
    </source>
</evidence>
<comment type="similarity">
    <text evidence="1">Belongs to the HipA Ser/Thr kinase family.</text>
</comment>
<keyword evidence="2 6" id="KW-0808">Transferase</keyword>
<organism evidence="6 7">
    <name type="scientific">Brevundimonas faecalis</name>
    <dbReference type="NCBI Taxonomy" id="947378"/>
    <lineage>
        <taxon>Bacteria</taxon>
        <taxon>Pseudomonadati</taxon>
        <taxon>Pseudomonadota</taxon>
        <taxon>Alphaproteobacteria</taxon>
        <taxon>Caulobacterales</taxon>
        <taxon>Caulobacteraceae</taxon>
        <taxon>Brevundimonas</taxon>
    </lineage>
</organism>
<protein>
    <submittedName>
        <fullName evidence="6">Serine/threonine-protein kinase HipA</fullName>
        <ecNumber evidence="6">2.7.11.1</ecNumber>
    </submittedName>
</protein>
<dbReference type="InterPro" id="IPR017508">
    <property type="entry name" value="HipA_N1"/>
</dbReference>
<dbReference type="RefSeq" id="WP_354087582.1">
    <property type="nucleotide sequence ID" value="NZ_JBEPTF010000001.1"/>
</dbReference>
<evidence type="ECO:0000313" key="6">
    <source>
        <dbReference type="EMBL" id="MET4682637.1"/>
    </source>
</evidence>
<sequence>MTDAAIRLWGRDIGAVTWLEAEGYGVFQYTPEFALSAREVAPLVMPLTEAPYAFPELPRPAFKGLPGLLADSLPDKYGNALINEWLARQNRTAASFNPVERLCYIGERGMGALEFHPTQGQTSRRSRRLDIAELVDLASQVLSMRKDMHGALGGEDDQAALEEILRVGTSAGGARAKAVLAWNPDTGEFRSGQVSADTGFGYWLMKFDGVSNNRDKELADPQGFGMIEYAFSLMARDAGIDMSECRLHREGGRSHFMTRRFDRTPTGKKVHMQSLAALRHYDFNAAGACSYEQAIETIRLLDLDAVDLEQQFRRAVFNLFIRNQDDHVKNIAFLMDRSGAWRLSPAFDVAYAWNPSGDWTNAHQMSLNGKRDDFDLEDLIIFGAHCGFKRRKALGLISEIAARVRDWLIYAEDAGVFEPDAERIGKALRLDLAPPAA</sequence>
<keyword evidence="7" id="KW-1185">Reference proteome</keyword>
<comment type="caution">
    <text evidence="6">The sequence shown here is derived from an EMBL/GenBank/DDBJ whole genome shotgun (WGS) entry which is preliminary data.</text>
</comment>
<keyword evidence="3 6" id="KW-0418">Kinase</keyword>
<dbReference type="Pfam" id="PF07804">
    <property type="entry name" value="HipA_C"/>
    <property type="match status" value="1"/>
</dbReference>
<gene>
    <name evidence="6" type="ORF">ABIE19_000546</name>
</gene>
<dbReference type="EMBL" id="JBEPTF010000001">
    <property type="protein sequence ID" value="MET4682637.1"/>
    <property type="molecule type" value="Genomic_DNA"/>
</dbReference>
<name>A0ABV2R7V3_9CAUL</name>
<feature type="domain" description="HipA N-terminal subdomain 1" evidence="5">
    <location>
        <begin position="5"/>
        <end position="115"/>
    </location>
</feature>
<dbReference type="InterPro" id="IPR012893">
    <property type="entry name" value="HipA-like_C"/>
</dbReference>
<evidence type="ECO:0000256" key="3">
    <source>
        <dbReference type="ARBA" id="ARBA00022777"/>
    </source>
</evidence>
<evidence type="ECO:0000259" key="4">
    <source>
        <dbReference type="Pfam" id="PF07804"/>
    </source>
</evidence>
<evidence type="ECO:0000313" key="7">
    <source>
        <dbReference type="Proteomes" id="UP001549313"/>
    </source>
</evidence>
<dbReference type="Proteomes" id="UP001549313">
    <property type="component" value="Unassembled WGS sequence"/>
</dbReference>
<evidence type="ECO:0000256" key="2">
    <source>
        <dbReference type="ARBA" id="ARBA00022679"/>
    </source>
</evidence>
<feature type="domain" description="HipA-like C-terminal" evidence="4">
    <location>
        <begin position="169"/>
        <end position="407"/>
    </location>
</feature>
<evidence type="ECO:0000256" key="1">
    <source>
        <dbReference type="ARBA" id="ARBA00010164"/>
    </source>
</evidence>
<dbReference type="InterPro" id="IPR052028">
    <property type="entry name" value="HipA_Ser/Thr_kinase"/>
</dbReference>
<dbReference type="PANTHER" id="PTHR37419">
    <property type="entry name" value="SERINE/THREONINE-PROTEIN KINASE TOXIN HIPA"/>
    <property type="match status" value="1"/>
</dbReference>
<dbReference type="EC" id="2.7.11.1" evidence="6"/>
<dbReference type="GO" id="GO:0004674">
    <property type="term" value="F:protein serine/threonine kinase activity"/>
    <property type="evidence" value="ECO:0007669"/>
    <property type="project" value="UniProtKB-EC"/>
</dbReference>
<dbReference type="PANTHER" id="PTHR37419:SF8">
    <property type="entry name" value="TOXIN YJJJ"/>
    <property type="match status" value="1"/>
</dbReference>